<accession>A0A543I6M9</accession>
<dbReference type="EMBL" id="VFPN01000001">
    <property type="protein sequence ID" value="TQM66228.1"/>
    <property type="molecule type" value="Genomic_DNA"/>
</dbReference>
<keyword evidence="3" id="KW-1185">Reference proteome</keyword>
<evidence type="ECO:0000313" key="2">
    <source>
        <dbReference type="EMBL" id="TQM66228.1"/>
    </source>
</evidence>
<dbReference type="RefSeq" id="WP_170206033.1">
    <property type="nucleotide sequence ID" value="NZ_BAAAYS010000014.1"/>
</dbReference>
<evidence type="ECO:0000313" key="3">
    <source>
        <dbReference type="Proteomes" id="UP000318331"/>
    </source>
</evidence>
<gene>
    <name evidence="2" type="ORF">FB466_1062</name>
</gene>
<organism evidence="2 3">
    <name type="scientific">Klugiella xanthotipulae</name>
    <dbReference type="NCBI Taxonomy" id="244735"/>
    <lineage>
        <taxon>Bacteria</taxon>
        <taxon>Bacillati</taxon>
        <taxon>Actinomycetota</taxon>
        <taxon>Actinomycetes</taxon>
        <taxon>Micrococcales</taxon>
        <taxon>Microbacteriaceae</taxon>
        <taxon>Klugiella</taxon>
    </lineage>
</organism>
<dbReference type="AlphaFoldDB" id="A0A543I6M9"/>
<protein>
    <submittedName>
        <fullName evidence="2">N-acetylmuramoyl-L-alanine amidase</fullName>
    </submittedName>
</protein>
<dbReference type="GO" id="GO:0008745">
    <property type="term" value="F:N-acetylmuramoyl-L-alanine amidase activity"/>
    <property type="evidence" value="ECO:0007669"/>
    <property type="project" value="InterPro"/>
</dbReference>
<dbReference type="InterPro" id="IPR002502">
    <property type="entry name" value="Amidase_domain"/>
</dbReference>
<proteinExistence type="predicted"/>
<dbReference type="SUPFAM" id="SSF55846">
    <property type="entry name" value="N-acetylmuramoyl-L-alanine amidase-like"/>
    <property type="match status" value="1"/>
</dbReference>
<dbReference type="Gene3D" id="3.40.80.10">
    <property type="entry name" value="Peptidoglycan recognition protein-like"/>
    <property type="match status" value="1"/>
</dbReference>
<dbReference type="Pfam" id="PF01510">
    <property type="entry name" value="Amidase_2"/>
    <property type="match status" value="1"/>
</dbReference>
<dbReference type="GO" id="GO:0009253">
    <property type="term" value="P:peptidoglycan catabolic process"/>
    <property type="evidence" value="ECO:0007669"/>
    <property type="project" value="InterPro"/>
</dbReference>
<feature type="domain" description="N-acetylmuramoyl-L-alanine amidase" evidence="1">
    <location>
        <begin position="11"/>
        <end position="141"/>
    </location>
</feature>
<reference evidence="2 3" key="1">
    <citation type="submission" date="2019-06" db="EMBL/GenBank/DDBJ databases">
        <title>Sequencing the genomes of 1000 actinobacteria strains.</title>
        <authorList>
            <person name="Klenk H.-P."/>
        </authorList>
    </citation>
    <scope>NUCLEOTIDE SEQUENCE [LARGE SCALE GENOMIC DNA]</scope>
    <source>
        <strain evidence="2 3">DSM 18031</strain>
    </source>
</reference>
<comment type="caution">
    <text evidence="2">The sequence shown here is derived from an EMBL/GenBank/DDBJ whole genome shotgun (WGS) entry which is preliminary data.</text>
</comment>
<dbReference type="SMART" id="SM00644">
    <property type="entry name" value="Ami_2"/>
    <property type="match status" value="1"/>
</dbReference>
<dbReference type="InterPro" id="IPR036505">
    <property type="entry name" value="Amidase/PGRP_sf"/>
</dbReference>
<dbReference type="Proteomes" id="UP000318331">
    <property type="component" value="Unassembled WGS sequence"/>
</dbReference>
<sequence>MNIRTIVPDGRKYTRGRPNGTPNLFVIHHQAGYQENSIRALTTGQGAPSANYIISGADVVASVPEGDTPWTNNNWASNTKSITFELANAPGMQPPSQATLESAAQIMASAARRWEYSLPLRRGVNVYGHNEVADKPTACPGGTNLSWLIARANQILESSPPGSSVGAAAPPDQEALAQQEVARVFAEIRRSGMAYIHVKGTKTHILVGVDARYPIKGLKSESKRGITTWSGQGEIALCRDIWGEPRLISARGYEILADILTRDEPGNGGVRA</sequence>
<evidence type="ECO:0000259" key="1">
    <source>
        <dbReference type="SMART" id="SM00644"/>
    </source>
</evidence>
<name>A0A543I6M9_9MICO</name>